<dbReference type="EMBL" id="CP141259">
    <property type="protein sequence ID" value="WRL46213.1"/>
    <property type="molecule type" value="Genomic_DNA"/>
</dbReference>
<protein>
    <submittedName>
        <fullName evidence="4">PEP/pyruvate-binding domain-containing protein</fullName>
    </submittedName>
</protein>
<dbReference type="InterPro" id="IPR051549">
    <property type="entry name" value="PEP_Utilizing_Enz"/>
</dbReference>
<dbReference type="Pfam" id="PF00391">
    <property type="entry name" value="PEP-utilizers"/>
    <property type="match status" value="1"/>
</dbReference>
<keyword evidence="1" id="KW-0472">Membrane</keyword>
<gene>
    <name evidence="4" type="ORF">U5817_23940</name>
</gene>
<dbReference type="Gene3D" id="3.30.470.20">
    <property type="entry name" value="ATP-grasp fold, B domain"/>
    <property type="match status" value="1"/>
</dbReference>
<name>A0ABZ1AQ18_AROEV</name>
<proteinExistence type="predicted"/>
<feature type="transmembrane region" description="Helical" evidence="1">
    <location>
        <begin position="36"/>
        <end position="59"/>
    </location>
</feature>
<dbReference type="InterPro" id="IPR002192">
    <property type="entry name" value="PPDK_AMP/ATP-bd"/>
</dbReference>
<sequence>MSKEEGAPTASAWIRDLAALTPADARAVGNKALRQGLLLAAGFPVSAGFCVTAAAVAAWRAGGPAREDVRAALLAAYRDLGGRVAVRSSAIEEDGEGASYAGVYATELGVHGEAALLAALERCIASWAEPAAIEYRARLGHADAALAVLVQRLVPAVAAGIAYTRAPLDPKRREVHVDAVWGLAEPLAAGSHVGDSFVLSHAGRLLRKRIGHKREALAVDGTHAVRPQRARAACLTPAEAREVARLALRAEAFFGGPQDVEFAVDLCGVWLLQARPLVAASTAGGGGLEQYLARERRRLGRKFTNLRRRGVLHGSELVLSNGNVGELLPTPTGMSFGLFRDIFAGRRGAIVTGRRRLGYRFDPRCVDHLYELVAGQLCFNLEVDAATFVDGAEPPVDDYLARVAADPSLANYPEVRLYGRLPADAPAAAARAGFGRAMRAAARDYLSRYETQVEPRLGVPAALADAVTAGDPRRVVAAVSELVRFLRTGPCVEFVIAARLGFHFATEVRHTLEARFGTDSEALCARLLSGLSGSLITRQALWLEEVAEGRRSRADYLAAYGHCADNELELAEARLAEDPGRLDELLANLRASGRLPAAEFAHQQAVRRTAEAELARRLAAAGADDAARAALFEALAFAQHFLPLRETIKHHYTVVHALVRRAALRLGAHLGWPDELIFHLHSRELPAALRDPSALRRRAERRAAEHALARLAARLHCVPAVVFGSRLDAIGVPTTRAGDGEGASAWSGTPLSPGKVCGVARVFAPGEPVPTEGWRGDEILVLRAANLGVTPLFRIVAGLVVEVGGLLAHSACQAREAGIPAVALPDATRLIAGGERVVLDGASGRIALLESALGDLADESVHNPAAPLATHLATV</sequence>
<evidence type="ECO:0000259" key="2">
    <source>
        <dbReference type="Pfam" id="PF00391"/>
    </source>
</evidence>
<accession>A0ABZ1AQ18</accession>
<keyword evidence="5" id="KW-1185">Reference proteome</keyword>
<dbReference type="InterPro" id="IPR008279">
    <property type="entry name" value="PEP-util_enz_mobile_dom"/>
</dbReference>
<dbReference type="RefSeq" id="WP_407279080.1">
    <property type="nucleotide sequence ID" value="NZ_CP141259.1"/>
</dbReference>
<dbReference type="Gene3D" id="3.30.1490.20">
    <property type="entry name" value="ATP-grasp fold, A domain"/>
    <property type="match status" value="1"/>
</dbReference>
<organism evidence="4 5">
    <name type="scientific">Aromatoleum evansii</name>
    <name type="common">Azoarcus evansii</name>
    <dbReference type="NCBI Taxonomy" id="59406"/>
    <lineage>
        <taxon>Bacteria</taxon>
        <taxon>Pseudomonadati</taxon>
        <taxon>Pseudomonadota</taxon>
        <taxon>Betaproteobacteria</taxon>
        <taxon>Rhodocyclales</taxon>
        <taxon>Rhodocyclaceae</taxon>
        <taxon>Aromatoleum</taxon>
    </lineage>
</organism>
<evidence type="ECO:0000259" key="3">
    <source>
        <dbReference type="Pfam" id="PF01326"/>
    </source>
</evidence>
<dbReference type="PANTHER" id="PTHR43615:SF1">
    <property type="entry name" value="PPDK_N DOMAIN-CONTAINING PROTEIN"/>
    <property type="match status" value="1"/>
</dbReference>
<evidence type="ECO:0000313" key="4">
    <source>
        <dbReference type="EMBL" id="WRL46213.1"/>
    </source>
</evidence>
<dbReference type="InterPro" id="IPR036637">
    <property type="entry name" value="Phosphohistidine_dom_sf"/>
</dbReference>
<dbReference type="SUPFAM" id="SSF52009">
    <property type="entry name" value="Phosphohistidine domain"/>
    <property type="match status" value="1"/>
</dbReference>
<keyword evidence="1" id="KW-1133">Transmembrane helix</keyword>
<keyword evidence="1" id="KW-0812">Transmembrane</keyword>
<dbReference type="Pfam" id="PF01326">
    <property type="entry name" value="PPDK_N"/>
    <property type="match status" value="1"/>
</dbReference>
<evidence type="ECO:0000313" key="5">
    <source>
        <dbReference type="Proteomes" id="UP001626593"/>
    </source>
</evidence>
<reference evidence="4 5" key="1">
    <citation type="submission" date="2023-12" db="EMBL/GenBank/DDBJ databases">
        <title>A. evansii MAY27, complete genome.</title>
        <authorList>
            <person name="Wang Y."/>
        </authorList>
    </citation>
    <scope>NUCLEOTIDE SEQUENCE [LARGE SCALE GENOMIC DNA]</scope>
    <source>
        <strain evidence="4 5">MAY27</strain>
    </source>
</reference>
<dbReference type="Gene3D" id="3.50.30.10">
    <property type="entry name" value="Phosphohistidine domain"/>
    <property type="match status" value="1"/>
</dbReference>
<dbReference type="SUPFAM" id="SSF56059">
    <property type="entry name" value="Glutathione synthetase ATP-binding domain-like"/>
    <property type="match status" value="1"/>
</dbReference>
<dbReference type="InterPro" id="IPR013815">
    <property type="entry name" value="ATP_grasp_subdomain_1"/>
</dbReference>
<feature type="domain" description="Pyruvate phosphate dikinase AMP/ATP-binding" evidence="3">
    <location>
        <begin position="64"/>
        <end position="280"/>
    </location>
</feature>
<evidence type="ECO:0000256" key="1">
    <source>
        <dbReference type="SAM" id="Phobius"/>
    </source>
</evidence>
<dbReference type="Proteomes" id="UP001626593">
    <property type="component" value="Chromosome"/>
</dbReference>
<feature type="domain" description="PEP-utilising enzyme mobile" evidence="2">
    <location>
        <begin position="777"/>
        <end position="844"/>
    </location>
</feature>
<dbReference type="PANTHER" id="PTHR43615">
    <property type="entry name" value="PHOSPHOENOLPYRUVATE SYNTHASE-RELATED"/>
    <property type="match status" value="1"/>
</dbReference>